<proteinExistence type="predicted"/>
<dbReference type="OrthoDB" id="290599at2"/>
<evidence type="ECO:0000313" key="4">
    <source>
        <dbReference type="Proteomes" id="UP000317243"/>
    </source>
</evidence>
<keyword evidence="1" id="KW-0812">Transmembrane</keyword>
<comment type="caution">
    <text evidence="3">The sequence shown here is derived from an EMBL/GenBank/DDBJ whole genome shotgun (WGS) entry which is preliminary data.</text>
</comment>
<feature type="transmembrane region" description="Helical" evidence="1">
    <location>
        <begin position="50"/>
        <end position="72"/>
    </location>
</feature>
<dbReference type="RefSeq" id="WP_146507171.1">
    <property type="nucleotide sequence ID" value="NZ_SIHI01000001.1"/>
</dbReference>
<keyword evidence="1" id="KW-1133">Transmembrane helix</keyword>
<keyword evidence="2" id="KW-0732">Signal</keyword>
<evidence type="ECO:0000256" key="2">
    <source>
        <dbReference type="SAM" id="SignalP"/>
    </source>
</evidence>
<keyword evidence="1" id="KW-0472">Membrane</keyword>
<feature type="chain" id="PRO_5023114811" evidence="2">
    <location>
        <begin position="27"/>
        <end position="103"/>
    </location>
</feature>
<reference evidence="3 4" key="1">
    <citation type="submission" date="2019-02" db="EMBL/GenBank/DDBJ databases">
        <title>Deep-cultivation of Planctomycetes and their phenomic and genomic characterization uncovers novel biology.</title>
        <authorList>
            <person name="Wiegand S."/>
            <person name="Jogler M."/>
            <person name="Boedeker C."/>
            <person name="Pinto D."/>
            <person name="Vollmers J."/>
            <person name="Rivas-Marin E."/>
            <person name="Kohn T."/>
            <person name="Peeters S.H."/>
            <person name="Heuer A."/>
            <person name="Rast P."/>
            <person name="Oberbeckmann S."/>
            <person name="Bunk B."/>
            <person name="Jeske O."/>
            <person name="Meyerdierks A."/>
            <person name="Storesund J.E."/>
            <person name="Kallscheuer N."/>
            <person name="Luecker S."/>
            <person name="Lage O.M."/>
            <person name="Pohl T."/>
            <person name="Merkel B.J."/>
            <person name="Hornburger P."/>
            <person name="Mueller R.-W."/>
            <person name="Bruemmer F."/>
            <person name="Labrenz M."/>
            <person name="Spormann A.M."/>
            <person name="Op Den Camp H."/>
            <person name="Overmann J."/>
            <person name="Amann R."/>
            <person name="Jetten M.S.M."/>
            <person name="Mascher T."/>
            <person name="Medema M.H."/>
            <person name="Devos D.P."/>
            <person name="Kaster A.-K."/>
            <person name="Ovreas L."/>
            <person name="Rohde M."/>
            <person name="Galperin M.Y."/>
            <person name="Jogler C."/>
        </authorList>
    </citation>
    <scope>NUCLEOTIDE SEQUENCE [LARGE SCALE GENOMIC DNA]</scope>
    <source>
        <strain evidence="3 4">KOR42</strain>
    </source>
</reference>
<dbReference type="EMBL" id="SIHI01000001">
    <property type="protein sequence ID" value="TWT57325.1"/>
    <property type="molecule type" value="Genomic_DNA"/>
</dbReference>
<evidence type="ECO:0000256" key="1">
    <source>
        <dbReference type="SAM" id="Phobius"/>
    </source>
</evidence>
<organism evidence="3 4">
    <name type="scientific">Thalassoglobus neptunius</name>
    <dbReference type="NCBI Taxonomy" id="1938619"/>
    <lineage>
        <taxon>Bacteria</taxon>
        <taxon>Pseudomonadati</taxon>
        <taxon>Planctomycetota</taxon>
        <taxon>Planctomycetia</taxon>
        <taxon>Planctomycetales</taxon>
        <taxon>Planctomycetaceae</taxon>
        <taxon>Thalassoglobus</taxon>
    </lineage>
</organism>
<accession>A0A5C5X537</accession>
<gene>
    <name evidence="3" type="ORF">KOR42_06850</name>
</gene>
<sequence length="103" mass="11150" precursor="true">MTRLLKAMLIAMVLVGGLGASRAAEACPMCSVANEDGKDEAANARPRAYMYSILFMLSMPATIFTVFAVTFYRLSQKQAAMNEESLALHRDDSSSGSFESLDS</sequence>
<name>A0A5C5X537_9PLAN</name>
<evidence type="ECO:0000313" key="3">
    <source>
        <dbReference type="EMBL" id="TWT57325.1"/>
    </source>
</evidence>
<keyword evidence="4" id="KW-1185">Reference proteome</keyword>
<dbReference type="AlphaFoldDB" id="A0A5C5X537"/>
<dbReference type="Proteomes" id="UP000317243">
    <property type="component" value="Unassembled WGS sequence"/>
</dbReference>
<feature type="signal peptide" evidence="2">
    <location>
        <begin position="1"/>
        <end position="26"/>
    </location>
</feature>
<protein>
    <submittedName>
        <fullName evidence="3">Uncharacterized protein</fullName>
    </submittedName>
</protein>